<dbReference type="Pfam" id="PF00535">
    <property type="entry name" value="Glycos_transf_2"/>
    <property type="match status" value="1"/>
</dbReference>
<feature type="domain" description="Glycosyltransferase 2-like" evidence="1">
    <location>
        <begin position="7"/>
        <end position="178"/>
    </location>
</feature>
<dbReference type="PANTHER" id="PTHR48090">
    <property type="entry name" value="UNDECAPRENYL-PHOSPHATE 4-DEOXY-4-FORMAMIDO-L-ARABINOSE TRANSFERASE-RELATED"/>
    <property type="match status" value="1"/>
</dbReference>
<feature type="non-terminal residue" evidence="2">
    <location>
        <position position="223"/>
    </location>
</feature>
<organism evidence="2">
    <name type="scientific">marine metagenome</name>
    <dbReference type="NCBI Taxonomy" id="408172"/>
    <lineage>
        <taxon>unclassified sequences</taxon>
        <taxon>metagenomes</taxon>
        <taxon>ecological metagenomes</taxon>
    </lineage>
</organism>
<evidence type="ECO:0000259" key="1">
    <source>
        <dbReference type="Pfam" id="PF00535"/>
    </source>
</evidence>
<dbReference type="PANTHER" id="PTHR48090:SF7">
    <property type="entry name" value="RFBJ PROTEIN"/>
    <property type="match status" value="1"/>
</dbReference>
<dbReference type="CDD" id="cd04179">
    <property type="entry name" value="DPM_DPG-synthase_like"/>
    <property type="match status" value="1"/>
</dbReference>
<gene>
    <name evidence="2" type="ORF">METZ01_LOCUS402730</name>
</gene>
<proteinExistence type="predicted"/>
<dbReference type="SUPFAM" id="SSF53448">
    <property type="entry name" value="Nucleotide-diphospho-sugar transferases"/>
    <property type="match status" value="1"/>
</dbReference>
<dbReference type="InterPro" id="IPR001173">
    <property type="entry name" value="Glyco_trans_2-like"/>
</dbReference>
<dbReference type="Gene3D" id="3.90.550.10">
    <property type="entry name" value="Spore Coat Polysaccharide Biosynthesis Protein SpsA, Chain A"/>
    <property type="match status" value="1"/>
</dbReference>
<evidence type="ECO:0000313" key="2">
    <source>
        <dbReference type="EMBL" id="SVD49876.1"/>
    </source>
</evidence>
<dbReference type="InterPro" id="IPR050256">
    <property type="entry name" value="Glycosyltransferase_2"/>
</dbReference>
<protein>
    <recommendedName>
        <fullName evidence="1">Glycosyltransferase 2-like domain-containing protein</fullName>
    </recommendedName>
</protein>
<sequence length="223" mass="25285">MNSLKVCIVIPIYNEQDIVRESIDTILKYTKKLPPIVTVLVVNDGSVDATEQIVNEIVNNQESEKLMLISHSKNQGYGAAIKTGINFASTNEYDYILFMDCDLTNHPKYLEDFYKKMIKGYDYIKATRYGNNASVFGVPFQKKIVSIVGNLIARNLYGLPLKDLTNGFRAAKVEIMKTIDLKENGFEIIMEELYYVKSIAKTFCEVPFELTSRADSQGKSKFS</sequence>
<name>A0A382VTF1_9ZZZZ</name>
<reference evidence="2" key="1">
    <citation type="submission" date="2018-05" db="EMBL/GenBank/DDBJ databases">
        <authorList>
            <person name="Lanie J.A."/>
            <person name="Ng W.-L."/>
            <person name="Kazmierczak K.M."/>
            <person name="Andrzejewski T.M."/>
            <person name="Davidsen T.M."/>
            <person name="Wayne K.J."/>
            <person name="Tettelin H."/>
            <person name="Glass J.I."/>
            <person name="Rusch D."/>
            <person name="Podicherti R."/>
            <person name="Tsui H.-C.T."/>
            <person name="Winkler M.E."/>
        </authorList>
    </citation>
    <scope>NUCLEOTIDE SEQUENCE</scope>
</reference>
<dbReference type="InterPro" id="IPR029044">
    <property type="entry name" value="Nucleotide-diphossugar_trans"/>
</dbReference>
<dbReference type="AlphaFoldDB" id="A0A382VTF1"/>
<dbReference type="EMBL" id="UINC01154533">
    <property type="protein sequence ID" value="SVD49876.1"/>
    <property type="molecule type" value="Genomic_DNA"/>
</dbReference>
<accession>A0A382VTF1</accession>